<evidence type="ECO:0000313" key="3">
    <source>
        <dbReference type="Proteomes" id="UP000039865"/>
    </source>
</evidence>
<dbReference type="InterPro" id="IPR045046">
    <property type="entry name" value="Vps9-like"/>
</dbReference>
<feature type="domain" description="VPS9" evidence="1">
    <location>
        <begin position="405"/>
        <end position="552"/>
    </location>
</feature>
<proteinExistence type="predicted"/>
<accession>A0A078AKA9</accession>
<dbReference type="OrthoDB" id="288948at2759"/>
<dbReference type="Pfam" id="PF02204">
    <property type="entry name" value="VPS9"/>
    <property type="match status" value="1"/>
</dbReference>
<dbReference type="GO" id="GO:0005085">
    <property type="term" value="F:guanyl-nucleotide exchange factor activity"/>
    <property type="evidence" value="ECO:0007669"/>
    <property type="project" value="InterPro"/>
</dbReference>
<dbReference type="EMBL" id="CCKQ01010816">
    <property type="protein sequence ID" value="CDW82331.1"/>
    <property type="molecule type" value="Genomic_DNA"/>
</dbReference>
<dbReference type="Proteomes" id="UP000039865">
    <property type="component" value="Unassembled WGS sequence"/>
</dbReference>
<protein>
    <recommendedName>
        <fullName evidence="1">VPS9 domain-containing protein</fullName>
    </recommendedName>
</protein>
<gene>
    <name evidence="2" type="primary">Contig63.g75</name>
    <name evidence="2" type="ORF">STYLEM_11363</name>
</gene>
<dbReference type="InParanoid" id="A0A078AKA9"/>
<dbReference type="SUPFAM" id="SSF109993">
    <property type="entry name" value="VPS9 domain"/>
    <property type="match status" value="1"/>
</dbReference>
<dbReference type="PANTHER" id="PTHR23101">
    <property type="entry name" value="RAB GDP/GTP EXCHANGE FACTOR"/>
    <property type="match status" value="1"/>
</dbReference>
<dbReference type="GO" id="GO:0031267">
    <property type="term" value="F:small GTPase binding"/>
    <property type="evidence" value="ECO:0007669"/>
    <property type="project" value="TreeGrafter"/>
</dbReference>
<dbReference type="InterPro" id="IPR003123">
    <property type="entry name" value="VPS9"/>
</dbReference>
<name>A0A078AKA9_STYLE</name>
<evidence type="ECO:0000313" key="2">
    <source>
        <dbReference type="EMBL" id="CDW82331.1"/>
    </source>
</evidence>
<dbReference type="GO" id="GO:0016192">
    <property type="term" value="P:vesicle-mediated transport"/>
    <property type="evidence" value="ECO:0007669"/>
    <property type="project" value="InterPro"/>
</dbReference>
<keyword evidence="3" id="KW-1185">Reference proteome</keyword>
<evidence type="ECO:0000259" key="1">
    <source>
        <dbReference type="PROSITE" id="PS51205"/>
    </source>
</evidence>
<dbReference type="Gene3D" id="1.20.1050.80">
    <property type="entry name" value="VPS9 domain"/>
    <property type="match status" value="1"/>
</dbReference>
<reference evidence="2 3" key="1">
    <citation type="submission" date="2014-06" db="EMBL/GenBank/DDBJ databases">
        <authorList>
            <person name="Swart Estienne"/>
        </authorList>
    </citation>
    <scope>NUCLEOTIDE SEQUENCE [LARGE SCALE GENOMIC DNA]</scope>
    <source>
        <strain evidence="2 3">130c</strain>
    </source>
</reference>
<dbReference type="PROSITE" id="PS51205">
    <property type="entry name" value="VPS9"/>
    <property type="match status" value="1"/>
</dbReference>
<sequence>MRGMNSELNSVLSRKMTQMQKKLQQLDDYPTAQNFISESQIDIANVINQKSKEEIKIEEGGTFLLTNKKSIKNLDSDILCQTLKKTEESTLLSTIFKDVNKIKNIEDFNAPVSNIDKILQTLLYQMRANLFEPDHPINMIIKKFSDIILWNVNERKNQLLRFTKQNQQPQYEMIDKEDGLSEMKSKEAPSDFERWKLNNLKYSTVRPKKNNRFTYDRQTLNQLPPEVQYAEVVIAEVKKLICILYGTLIRFYIPVMKFDDLHEMREDLIELLTSLTVRGDMSKLLLQLCRISTTEDEFILMSKYNELKKTKPEDIGIGKLFRLNKRSYLIELFAQQQMLNVDHGDVGGSDVSFDALIREQRLGSSQNQENQLQRYNTLIQQEGEIGNVRCKSWVIQKNNQKNLTQEDNRPNITRMGVNDEFMITTNLIKERIKNKPFMDAILNVRSLRDYETPIDKMRCITQTSKYIVNCIDVFWKDIPLVDKRKLTLDADELLMIFIYVTLRSKLSELFSHLKLINEFSTDTLRRSKLGYYTSTIEVAAQQVMNLDPTMLVDKNFKDTFKGNAESLIQSHIKSSMASDFPFQVPDDLEFLDEINKKAMAFDEMEIMLLQK</sequence>
<dbReference type="InterPro" id="IPR037191">
    <property type="entry name" value="VPS9_dom_sf"/>
</dbReference>
<organism evidence="2 3">
    <name type="scientific">Stylonychia lemnae</name>
    <name type="common">Ciliate</name>
    <dbReference type="NCBI Taxonomy" id="5949"/>
    <lineage>
        <taxon>Eukaryota</taxon>
        <taxon>Sar</taxon>
        <taxon>Alveolata</taxon>
        <taxon>Ciliophora</taxon>
        <taxon>Intramacronucleata</taxon>
        <taxon>Spirotrichea</taxon>
        <taxon>Stichotrichia</taxon>
        <taxon>Sporadotrichida</taxon>
        <taxon>Oxytrichidae</taxon>
        <taxon>Stylonychinae</taxon>
        <taxon>Stylonychia</taxon>
    </lineage>
</organism>
<dbReference type="GO" id="GO:0005829">
    <property type="term" value="C:cytosol"/>
    <property type="evidence" value="ECO:0007669"/>
    <property type="project" value="TreeGrafter"/>
</dbReference>
<dbReference type="PANTHER" id="PTHR23101:SF25">
    <property type="entry name" value="GTPASE-ACTIVATING PROTEIN AND VPS9 DOMAIN-CONTAINING PROTEIN 1"/>
    <property type="match status" value="1"/>
</dbReference>
<dbReference type="GO" id="GO:0030139">
    <property type="term" value="C:endocytic vesicle"/>
    <property type="evidence" value="ECO:0007669"/>
    <property type="project" value="TreeGrafter"/>
</dbReference>
<dbReference type="AlphaFoldDB" id="A0A078AKA9"/>